<dbReference type="InterPro" id="IPR024370">
    <property type="entry name" value="PBP_domain"/>
</dbReference>
<evidence type="ECO:0000256" key="2">
    <source>
        <dbReference type="SAM" id="SignalP"/>
    </source>
</evidence>
<reference evidence="4 5" key="1">
    <citation type="submission" date="2017-11" db="EMBL/GenBank/DDBJ databases">
        <title>Draft genome sequence of magnetotactic bacterium Magnetospirillum kuznetsovii LBB-42.</title>
        <authorList>
            <person name="Grouzdev D.S."/>
            <person name="Rysina M.S."/>
            <person name="Baslerov R.V."/>
            <person name="Koziaeva V."/>
        </authorList>
    </citation>
    <scope>NUCLEOTIDE SEQUENCE [LARGE SCALE GENOMIC DNA]</scope>
    <source>
        <strain evidence="4 5">LBB-42</strain>
    </source>
</reference>
<feature type="domain" description="PBP" evidence="3">
    <location>
        <begin position="18"/>
        <end position="305"/>
    </location>
</feature>
<dbReference type="AlphaFoldDB" id="A0A364NX43"/>
<accession>A0A364NX43</accession>
<evidence type="ECO:0000256" key="1">
    <source>
        <dbReference type="ARBA" id="ARBA00022729"/>
    </source>
</evidence>
<gene>
    <name evidence="4" type="ORF">CU669_12720</name>
</gene>
<evidence type="ECO:0000313" key="4">
    <source>
        <dbReference type="EMBL" id="RAU21550.1"/>
    </source>
</evidence>
<protein>
    <submittedName>
        <fullName evidence="4">Phosphate ABC transporter substrate-binding protein</fullName>
    </submittedName>
</protein>
<comment type="caution">
    <text evidence="4">The sequence shown here is derived from an EMBL/GenBank/DDBJ whole genome shotgun (WGS) entry which is preliminary data.</text>
</comment>
<feature type="signal peptide" evidence="2">
    <location>
        <begin position="1"/>
        <end position="24"/>
    </location>
</feature>
<evidence type="ECO:0000259" key="3">
    <source>
        <dbReference type="Pfam" id="PF12849"/>
    </source>
</evidence>
<dbReference type="Pfam" id="PF12849">
    <property type="entry name" value="PBP_like_2"/>
    <property type="match status" value="1"/>
</dbReference>
<dbReference type="OrthoDB" id="9790048at2"/>
<dbReference type="CDD" id="cd13654">
    <property type="entry name" value="PBP2_phosphate_like_2"/>
    <property type="match status" value="1"/>
</dbReference>
<evidence type="ECO:0000313" key="5">
    <source>
        <dbReference type="Proteomes" id="UP000251075"/>
    </source>
</evidence>
<sequence>MIRKTMAVAAVALAAVAVTGTAQARDQIRIVGSSTVYPFSTAVAEAFGKGGKFKTPVVESTGTGGGMRLFCSGVGENFPDITNASRRITASEFENCAKNGVTAITEVIVGFDGIVFINSKSGPKFTLTREQMYKATAKDVLVGGKLVPNPYKTWSDVDPSLPKEPILVYGPAPNHGTRDAYVELVLDPACEHQPEIKAMDKDAKKKACQTVREDGAWVEVSENYTVIQQKITSNPAAVGVITFSYLDQNADKVQAASVDGKVASFESIANGSYPVSRPLFFYVKKQHVAMIPGMKEYLAEFTSDKAWGKEGYLADKGLIASPDAQRKEQAANAKALNDMKM</sequence>
<name>A0A364NX43_9PROT</name>
<dbReference type="RefSeq" id="WP_112145245.1">
    <property type="nucleotide sequence ID" value="NZ_PGTO01000009.1"/>
</dbReference>
<dbReference type="EMBL" id="PGTO01000009">
    <property type="protein sequence ID" value="RAU21550.1"/>
    <property type="molecule type" value="Genomic_DNA"/>
</dbReference>
<organism evidence="4 5">
    <name type="scientific">Paramagnetospirillum kuznetsovii</name>
    <dbReference type="NCBI Taxonomy" id="2053833"/>
    <lineage>
        <taxon>Bacteria</taxon>
        <taxon>Pseudomonadati</taxon>
        <taxon>Pseudomonadota</taxon>
        <taxon>Alphaproteobacteria</taxon>
        <taxon>Rhodospirillales</taxon>
        <taxon>Magnetospirillaceae</taxon>
        <taxon>Paramagnetospirillum</taxon>
    </lineage>
</organism>
<keyword evidence="1 2" id="KW-0732">Signal</keyword>
<proteinExistence type="predicted"/>
<dbReference type="InterPro" id="IPR050811">
    <property type="entry name" value="Phosphate_ABC_transporter"/>
</dbReference>
<dbReference type="Proteomes" id="UP000251075">
    <property type="component" value="Unassembled WGS sequence"/>
</dbReference>
<feature type="chain" id="PRO_5016710762" evidence="2">
    <location>
        <begin position="25"/>
        <end position="341"/>
    </location>
</feature>
<dbReference type="SUPFAM" id="SSF53850">
    <property type="entry name" value="Periplasmic binding protein-like II"/>
    <property type="match status" value="1"/>
</dbReference>
<dbReference type="PANTHER" id="PTHR30570">
    <property type="entry name" value="PERIPLASMIC PHOSPHATE BINDING COMPONENT OF PHOSPHATE ABC TRANSPORTER"/>
    <property type="match status" value="1"/>
</dbReference>
<dbReference type="Gene3D" id="3.40.190.10">
    <property type="entry name" value="Periplasmic binding protein-like II"/>
    <property type="match status" value="2"/>
</dbReference>
<dbReference type="PANTHER" id="PTHR30570:SF1">
    <property type="entry name" value="PHOSPHATE-BINDING PROTEIN PSTS"/>
    <property type="match status" value="1"/>
</dbReference>
<keyword evidence="5" id="KW-1185">Reference proteome</keyword>